<dbReference type="Proteomes" id="UP000016426">
    <property type="component" value="Unassembled WGS sequence"/>
</dbReference>
<keyword evidence="2" id="KW-1185">Reference proteome</keyword>
<gene>
    <name evidence="1" type="ORF">O166_06610</name>
</gene>
<comment type="caution">
    <text evidence="1">The sequence shown here is derived from an EMBL/GenBank/DDBJ whole genome shotgun (WGS) entry which is preliminary data.</text>
</comment>
<sequence length="202" mass="21568">MQNKTVYGYHPQTGEYTGETTAQRSPLDAGDVYLIPAWAAEEMPPAATTGTAAAFRADDGTVPSHYSAGDWRVLPDWRGVALWSTSTAQRITAALGDTPASLGATELEPPRFGVWNGRGWGVDAAARQAAQKASAEAEVAFRRSQADAAVVPLQDAADLGMATPSETRLLTAWRRYRVELSRVPQQSAFPNEIVWPAAPGGV</sequence>
<accession>A0ABN0N7R6</accession>
<evidence type="ECO:0000313" key="2">
    <source>
        <dbReference type="Proteomes" id="UP000016426"/>
    </source>
</evidence>
<dbReference type="EMBL" id="AVPH01000212">
    <property type="protein sequence ID" value="ERE07217.1"/>
    <property type="molecule type" value="Genomic_DNA"/>
</dbReference>
<evidence type="ECO:0000313" key="1">
    <source>
        <dbReference type="EMBL" id="ERE07217.1"/>
    </source>
</evidence>
<dbReference type="InterPro" id="IPR003458">
    <property type="entry name" value="Phage_T4_Gp38_tail_assem"/>
</dbReference>
<evidence type="ECO:0008006" key="3">
    <source>
        <dbReference type="Google" id="ProtNLM"/>
    </source>
</evidence>
<protein>
    <recommendedName>
        <fullName evidence="3">Tail fiber assembly protein</fullName>
    </recommendedName>
</protein>
<name>A0ABN0N7R6_9NEIS</name>
<organism evidence="1 2">
    <name type="scientific">Pseudogulbenkiania ferrooxidans EGD-HP2</name>
    <dbReference type="NCBI Taxonomy" id="1388764"/>
    <lineage>
        <taxon>Bacteria</taxon>
        <taxon>Pseudomonadati</taxon>
        <taxon>Pseudomonadota</taxon>
        <taxon>Betaproteobacteria</taxon>
        <taxon>Neisseriales</taxon>
        <taxon>Chromobacteriaceae</taxon>
        <taxon>Pseudogulbenkiania</taxon>
    </lineage>
</organism>
<dbReference type="RefSeq" id="WP_021476751.1">
    <property type="nucleotide sequence ID" value="NZ_AVPH01000212.1"/>
</dbReference>
<proteinExistence type="predicted"/>
<dbReference type="Pfam" id="PF02413">
    <property type="entry name" value="Caudo_TAP"/>
    <property type="match status" value="1"/>
</dbReference>
<reference evidence="1 2" key="1">
    <citation type="journal article" date="2013" name="Genome Announc.">
        <title>Genome Sequence of the Pigment-Producing Bacterium Pseudogulbenkiania ferrooxidans, Isolated from Loktak Lake.</title>
        <authorList>
            <person name="Puranik S."/>
            <person name="Talkal R."/>
            <person name="Qureshi A."/>
            <person name="Khardenavis A."/>
            <person name="Kapley A."/>
            <person name="Purohit H.J."/>
        </authorList>
    </citation>
    <scope>NUCLEOTIDE SEQUENCE [LARGE SCALE GENOMIC DNA]</scope>
    <source>
        <strain evidence="1 2">EGD-HP2</strain>
    </source>
</reference>